<dbReference type="Proteomes" id="UP000490060">
    <property type="component" value="Unassembled WGS sequence"/>
</dbReference>
<accession>A0A2I2M960</accession>
<gene>
    <name evidence="2" type="ORF">TNO010_200045</name>
</gene>
<dbReference type="AlphaFoldDB" id="A0A2I2M960"/>
<dbReference type="Pfam" id="PF18722">
    <property type="entry name" value="MazG_C"/>
    <property type="match status" value="1"/>
</dbReference>
<proteinExistence type="predicted"/>
<evidence type="ECO:0000313" key="3">
    <source>
        <dbReference type="Proteomes" id="UP000490060"/>
    </source>
</evidence>
<evidence type="ECO:0000259" key="1">
    <source>
        <dbReference type="Pfam" id="PF18722"/>
    </source>
</evidence>
<reference evidence="2 3" key="1">
    <citation type="submission" date="2017-11" db="EMBL/GenBank/DDBJ databases">
        <authorList>
            <person name="Duchaud E."/>
        </authorList>
    </citation>
    <scope>NUCLEOTIDE SEQUENCE [LARGE SCALE GENOMIC DNA]</scope>
    <source>
        <strain evidence="2 3">TNO010</strain>
    </source>
</reference>
<name>A0A2I2M960_9FLAO</name>
<protein>
    <recommendedName>
        <fullName evidence="1">MazG C-terminal domain-containing protein</fullName>
    </recommendedName>
</protein>
<dbReference type="InterPro" id="IPR041407">
    <property type="entry name" value="MazG_C"/>
</dbReference>
<dbReference type="RefSeq" id="WP_172505152.1">
    <property type="nucleotide sequence ID" value="NZ_JAFMUG010000006.1"/>
</dbReference>
<sequence length="193" mass="22399">MKNNLQNINLLDSTFNQNEKLPNSFVVEFTEINNKQREGAVRITIDGVQIGDVIDDNSYEKDFYRYHDVFHYTFATMLDWSPCARVMLKRKRKSIPIIDAYEDGARATITEEAISLMLFNEAKRKNLFKNKKVSKGLLKIIKQMTESFEVKVKTKTEWEKAIVKGYSLFRKLIANKGGKIEFNSIDRKAVFIG</sequence>
<evidence type="ECO:0000313" key="2">
    <source>
        <dbReference type="EMBL" id="SOU88454.1"/>
    </source>
</evidence>
<organism evidence="2 3">
    <name type="scientific">Tenacibaculum finnmarkense genomovar ulcerans</name>
    <dbReference type="NCBI Taxonomy" id="2781388"/>
    <lineage>
        <taxon>Bacteria</taxon>
        <taxon>Pseudomonadati</taxon>
        <taxon>Bacteroidota</taxon>
        <taxon>Flavobacteriia</taxon>
        <taxon>Flavobacteriales</taxon>
        <taxon>Flavobacteriaceae</taxon>
        <taxon>Tenacibaculum</taxon>
        <taxon>Tenacibaculum finnmarkense</taxon>
    </lineage>
</organism>
<feature type="domain" description="MazG C-terminal" evidence="1">
    <location>
        <begin position="8"/>
        <end position="188"/>
    </location>
</feature>
<dbReference type="EMBL" id="OENE01000013">
    <property type="protein sequence ID" value="SOU88454.1"/>
    <property type="molecule type" value="Genomic_DNA"/>
</dbReference>